<feature type="region of interest" description="Disordered" evidence="1">
    <location>
        <begin position="59"/>
        <end position="87"/>
    </location>
</feature>
<protein>
    <submittedName>
        <fullName evidence="2">Uncharacterized protein</fullName>
    </submittedName>
</protein>
<sequence>MGVHARDVEGGRIEHFVAIDVDGEDAAQERRWFATSPKSGGRFQNHAWSAAGGRCVSREGQWRVAPRKKKPSQSRGVGTGEVSLSCA</sequence>
<evidence type="ECO:0000313" key="3">
    <source>
        <dbReference type="Proteomes" id="UP000636709"/>
    </source>
</evidence>
<evidence type="ECO:0000313" key="2">
    <source>
        <dbReference type="EMBL" id="KAF8713494.1"/>
    </source>
</evidence>
<reference evidence="2" key="1">
    <citation type="submission" date="2020-07" db="EMBL/GenBank/DDBJ databases">
        <title>Genome sequence and genetic diversity analysis of an under-domesticated orphan crop, white fonio (Digitaria exilis).</title>
        <authorList>
            <person name="Bennetzen J.L."/>
            <person name="Chen S."/>
            <person name="Ma X."/>
            <person name="Wang X."/>
            <person name="Yssel A.E.J."/>
            <person name="Chaluvadi S.R."/>
            <person name="Johnson M."/>
            <person name="Gangashetty P."/>
            <person name="Hamidou F."/>
            <person name="Sanogo M.D."/>
            <person name="Zwaenepoel A."/>
            <person name="Wallace J."/>
            <person name="Van De Peer Y."/>
            <person name="Van Deynze A."/>
        </authorList>
    </citation>
    <scope>NUCLEOTIDE SEQUENCE</scope>
    <source>
        <tissue evidence="2">Leaves</tissue>
    </source>
</reference>
<comment type="caution">
    <text evidence="2">The sequence shown here is derived from an EMBL/GenBank/DDBJ whole genome shotgun (WGS) entry which is preliminary data.</text>
</comment>
<keyword evidence="3" id="KW-1185">Reference proteome</keyword>
<organism evidence="2 3">
    <name type="scientific">Digitaria exilis</name>
    <dbReference type="NCBI Taxonomy" id="1010633"/>
    <lineage>
        <taxon>Eukaryota</taxon>
        <taxon>Viridiplantae</taxon>
        <taxon>Streptophyta</taxon>
        <taxon>Embryophyta</taxon>
        <taxon>Tracheophyta</taxon>
        <taxon>Spermatophyta</taxon>
        <taxon>Magnoliopsida</taxon>
        <taxon>Liliopsida</taxon>
        <taxon>Poales</taxon>
        <taxon>Poaceae</taxon>
        <taxon>PACMAD clade</taxon>
        <taxon>Panicoideae</taxon>
        <taxon>Panicodae</taxon>
        <taxon>Paniceae</taxon>
        <taxon>Anthephorinae</taxon>
        <taxon>Digitaria</taxon>
    </lineage>
</organism>
<dbReference type="Proteomes" id="UP000636709">
    <property type="component" value="Unassembled WGS sequence"/>
</dbReference>
<accession>A0A835BW97</accession>
<dbReference type="EMBL" id="JACEFO010001741">
    <property type="protein sequence ID" value="KAF8713494.1"/>
    <property type="molecule type" value="Genomic_DNA"/>
</dbReference>
<gene>
    <name evidence="2" type="ORF">HU200_028272</name>
</gene>
<evidence type="ECO:0000256" key="1">
    <source>
        <dbReference type="SAM" id="MobiDB-lite"/>
    </source>
</evidence>
<proteinExistence type="predicted"/>
<name>A0A835BW97_9POAL</name>
<dbReference type="AlphaFoldDB" id="A0A835BW97"/>